<evidence type="ECO:0000256" key="1">
    <source>
        <dbReference type="SAM" id="MobiDB-lite"/>
    </source>
</evidence>
<evidence type="ECO:0000313" key="2">
    <source>
        <dbReference type="EMBL" id="KAE8672174.1"/>
    </source>
</evidence>
<comment type="caution">
    <text evidence="2">The sequence shown here is derived from an EMBL/GenBank/DDBJ whole genome shotgun (WGS) entry which is preliminary data.</text>
</comment>
<protein>
    <submittedName>
        <fullName evidence="2">Uncharacterized protein</fullName>
    </submittedName>
</protein>
<evidence type="ECO:0000313" key="3">
    <source>
        <dbReference type="Proteomes" id="UP000436088"/>
    </source>
</evidence>
<proteinExistence type="predicted"/>
<dbReference type="PANTHER" id="PTHR35486">
    <property type="entry name" value="EXPRESSED PROTEIN"/>
    <property type="match status" value="1"/>
</dbReference>
<accession>A0A6A2YFE5</accession>
<keyword evidence="3" id="KW-1185">Reference proteome</keyword>
<dbReference type="EMBL" id="VEPZ02001451">
    <property type="protein sequence ID" value="KAE8672174.1"/>
    <property type="molecule type" value="Genomic_DNA"/>
</dbReference>
<dbReference type="Proteomes" id="UP000436088">
    <property type="component" value="Unassembled WGS sequence"/>
</dbReference>
<organism evidence="2 3">
    <name type="scientific">Hibiscus syriacus</name>
    <name type="common">Rose of Sharon</name>
    <dbReference type="NCBI Taxonomy" id="106335"/>
    <lineage>
        <taxon>Eukaryota</taxon>
        <taxon>Viridiplantae</taxon>
        <taxon>Streptophyta</taxon>
        <taxon>Embryophyta</taxon>
        <taxon>Tracheophyta</taxon>
        <taxon>Spermatophyta</taxon>
        <taxon>Magnoliopsida</taxon>
        <taxon>eudicotyledons</taxon>
        <taxon>Gunneridae</taxon>
        <taxon>Pentapetalae</taxon>
        <taxon>rosids</taxon>
        <taxon>malvids</taxon>
        <taxon>Malvales</taxon>
        <taxon>Malvaceae</taxon>
        <taxon>Malvoideae</taxon>
        <taxon>Hibiscus</taxon>
    </lineage>
</organism>
<dbReference type="PANTHER" id="PTHR35486:SF1">
    <property type="entry name" value="OS02G0689500 PROTEIN"/>
    <property type="match status" value="1"/>
</dbReference>
<reference evidence="2" key="1">
    <citation type="submission" date="2019-09" db="EMBL/GenBank/DDBJ databases">
        <title>Draft genome information of white flower Hibiscus syriacus.</title>
        <authorList>
            <person name="Kim Y.-M."/>
        </authorList>
    </citation>
    <scope>NUCLEOTIDE SEQUENCE [LARGE SCALE GENOMIC DNA]</scope>
    <source>
        <strain evidence="2">YM2019G1</strain>
    </source>
</reference>
<name>A0A6A2YFE5_HIBSY</name>
<sequence length="256" mass="28321">MLYWPAPSLMIAGSPTAAADFPGPFLLTSVGGNPTIIVPRGYNINGSTAPLKWDPLTAPQPPPILNPLDRSRRRTGSRFFRICSGQDPRCSIRIPIGLITIGTRATSRPRHPHRIVLVRNNLRVRRKKHQSSKVFRMAEFEPGDRRSCRVLDRGMSPAIEMDSGDDCDRPPSGGSPEVSLQWKRTPSAARRSRSGTRNVSGLAFCMIVDVEATPSDRHRVPRKQVQEACRRLQGDRGPDEDVSGLAFCMSHSYGES</sequence>
<dbReference type="AlphaFoldDB" id="A0A6A2YFE5"/>
<feature type="region of interest" description="Disordered" evidence="1">
    <location>
        <begin position="159"/>
        <end position="195"/>
    </location>
</feature>
<gene>
    <name evidence="2" type="ORF">F3Y22_tig00111850pilonHSYRG00005</name>
</gene>